<feature type="domain" description="HTH cro/C1-type" evidence="1">
    <location>
        <begin position="8"/>
        <end position="63"/>
    </location>
</feature>
<gene>
    <name evidence="2" type="ORF">SAMN02745781_02498</name>
</gene>
<evidence type="ECO:0000259" key="1">
    <source>
        <dbReference type="PROSITE" id="PS50943"/>
    </source>
</evidence>
<dbReference type="PROSITE" id="PS50943">
    <property type="entry name" value="HTH_CROC1"/>
    <property type="match status" value="1"/>
</dbReference>
<dbReference type="Proteomes" id="UP000184159">
    <property type="component" value="Unassembled WGS sequence"/>
</dbReference>
<evidence type="ECO:0000313" key="2">
    <source>
        <dbReference type="EMBL" id="SHF51379.1"/>
    </source>
</evidence>
<evidence type="ECO:0000313" key="3">
    <source>
        <dbReference type="Proteomes" id="UP000184159"/>
    </source>
</evidence>
<dbReference type="Gene3D" id="1.10.260.40">
    <property type="entry name" value="lambda repressor-like DNA-binding domains"/>
    <property type="match status" value="1"/>
</dbReference>
<protein>
    <submittedName>
        <fullName evidence="2">Helix-turn-helix domain-containing protein</fullName>
    </submittedName>
</protein>
<name>A0A1M5C9F4_VIBGA</name>
<dbReference type="RefSeq" id="WP_072959847.1">
    <property type="nucleotide sequence ID" value="NZ_FQUH01000011.1"/>
</dbReference>
<reference evidence="3" key="1">
    <citation type="submission" date="2016-11" db="EMBL/GenBank/DDBJ databases">
        <authorList>
            <person name="Varghese N."/>
            <person name="Submissions S."/>
        </authorList>
    </citation>
    <scope>NUCLEOTIDE SEQUENCE [LARGE SCALE GENOMIC DNA]</scope>
    <source>
        <strain evidence="3">DSM 21264</strain>
    </source>
</reference>
<dbReference type="SMART" id="SM00530">
    <property type="entry name" value="HTH_XRE"/>
    <property type="match status" value="1"/>
</dbReference>
<dbReference type="SUPFAM" id="SSF47413">
    <property type="entry name" value="lambda repressor-like DNA-binding domains"/>
    <property type="match status" value="1"/>
</dbReference>
<dbReference type="GO" id="GO:0003677">
    <property type="term" value="F:DNA binding"/>
    <property type="evidence" value="ECO:0007669"/>
    <property type="project" value="InterPro"/>
</dbReference>
<sequence>MHPTVIFIRKILKNKGLSYAQLATLSGIDESKIKRVLSGRQSMTLEMRDQIMVVLGVAEMAQADHLNNAEYLTLWHQMPPNLKQVVLSLMTTIKFETQRS</sequence>
<dbReference type="InterPro" id="IPR001387">
    <property type="entry name" value="Cro/C1-type_HTH"/>
</dbReference>
<dbReference type="Pfam" id="PF13560">
    <property type="entry name" value="HTH_31"/>
    <property type="match status" value="1"/>
</dbReference>
<accession>A0A1M5C9F4</accession>
<keyword evidence="3" id="KW-1185">Reference proteome</keyword>
<dbReference type="EMBL" id="FQUH01000011">
    <property type="protein sequence ID" value="SHF51379.1"/>
    <property type="molecule type" value="Genomic_DNA"/>
</dbReference>
<dbReference type="InterPro" id="IPR010982">
    <property type="entry name" value="Lambda_DNA-bd_dom_sf"/>
</dbReference>
<proteinExistence type="predicted"/>
<dbReference type="CDD" id="cd00093">
    <property type="entry name" value="HTH_XRE"/>
    <property type="match status" value="1"/>
</dbReference>
<organism evidence="2 3">
    <name type="scientific">Vibrio gazogenes DSM 21264 = NBRC 103151</name>
    <dbReference type="NCBI Taxonomy" id="1123492"/>
    <lineage>
        <taxon>Bacteria</taxon>
        <taxon>Pseudomonadati</taxon>
        <taxon>Pseudomonadota</taxon>
        <taxon>Gammaproteobacteria</taxon>
        <taxon>Vibrionales</taxon>
        <taxon>Vibrionaceae</taxon>
        <taxon>Vibrio</taxon>
    </lineage>
</organism>
<dbReference type="AlphaFoldDB" id="A0A1M5C9F4"/>